<keyword evidence="1" id="KW-0378">Hydrolase</keyword>
<protein>
    <submittedName>
        <fullName evidence="1">Alpha beta-hydrolase</fullName>
    </submittedName>
</protein>
<dbReference type="OrthoDB" id="9978720at2759"/>
<comment type="caution">
    <text evidence="1">The sequence shown here is derived from an EMBL/GenBank/DDBJ whole genome shotgun (WGS) entry which is preliminary data.</text>
</comment>
<accession>A0A395NS08</accession>
<evidence type="ECO:0000313" key="1">
    <source>
        <dbReference type="EMBL" id="RFU78725.1"/>
    </source>
</evidence>
<dbReference type="InterPro" id="IPR050228">
    <property type="entry name" value="Carboxylesterase_BioH"/>
</dbReference>
<evidence type="ECO:0000313" key="2">
    <source>
        <dbReference type="Proteomes" id="UP000266272"/>
    </source>
</evidence>
<dbReference type="Proteomes" id="UP000266272">
    <property type="component" value="Unassembled WGS sequence"/>
</dbReference>
<dbReference type="InterPro" id="IPR029058">
    <property type="entry name" value="AB_hydrolase_fold"/>
</dbReference>
<name>A0A395NS08_TRIAR</name>
<dbReference type="SUPFAM" id="SSF53474">
    <property type="entry name" value="alpha/beta-Hydrolases"/>
    <property type="match status" value="1"/>
</dbReference>
<gene>
    <name evidence="1" type="ORF">TARUN_3513</name>
</gene>
<dbReference type="AlphaFoldDB" id="A0A395NS08"/>
<organism evidence="1 2">
    <name type="scientific">Trichoderma arundinaceum</name>
    <dbReference type="NCBI Taxonomy" id="490622"/>
    <lineage>
        <taxon>Eukaryota</taxon>
        <taxon>Fungi</taxon>
        <taxon>Dikarya</taxon>
        <taxon>Ascomycota</taxon>
        <taxon>Pezizomycotina</taxon>
        <taxon>Sordariomycetes</taxon>
        <taxon>Hypocreomycetidae</taxon>
        <taxon>Hypocreales</taxon>
        <taxon>Hypocreaceae</taxon>
        <taxon>Trichoderma</taxon>
    </lineage>
</organism>
<proteinExistence type="predicted"/>
<keyword evidence="2" id="KW-1185">Reference proteome</keyword>
<dbReference type="PANTHER" id="PTHR43194:SF4">
    <property type="entry name" value="AB HYDROLASE-1 DOMAIN-CONTAINING PROTEIN"/>
    <property type="match status" value="1"/>
</dbReference>
<dbReference type="GO" id="GO:0016787">
    <property type="term" value="F:hydrolase activity"/>
    <property type="evidence" value="ECO:0007669"/>
    <property type="project" value="UniProtKB-KW"/>
</dbReference>
<dbReference type="Gene3D" id="3.40.50.1820">
    <property type="entry name" value="alpha/beta hydrolase"/>
    <property type="match status" value="1"/>
</dbReference>
<dbReference type="PANTHER" id="PTHR43194">
    <property type="entry name" value="HYDROLASE ALPHA/BETA FOLD FAMILY"/>
    <property type="match status" value="1"/>
</dbReference>
<sequence>MQSQLPGHLAGSGQGAQAGCTSGVKMIDSRLEDIAGLPLCTINRLKVADMMYVDEYEPFDGVTQRYRITLVHGDYHSGQIWLMKPDGQPGWAAFFLQRGYRVSVIYLPGFGTTESLLQSDGLRRDLVNEQAKFLDAVAVERELTAPEKRRGKRPWVTAASHNMWPGTGQRGDPIFEKYKASMTGLTLPKAERQQQAQITLNEYLKYTHRLGGGETTILIGHGTGCTAAWLAADVAPQLVAKVVAVEPAGPPCATAAVHTTEGRLYSPYLKYAPNKRMYGLADIPLTFDPPAKEVSAGAGEQALDVESQQLLNNEGTCMLQKTNPNMVIRNMKLGQQKVPQLVNLKQMPHAIITGQASFHAIFDWASVRFMRQAGVSVDYYDLADKGIVGNGHLMMMEMNSNDIALVAANWIEDTDRERMGATTKAYTQTYTPEMTPAEVGAIISKHNLPGHAPGQAYVIGQNPSPVQPNLTLPVPTAQVTGATGASHTGMAVQPMAAVNRMVNRSQMGNAVQMVNGNQMASGNSLVNGNHLVSGNHMINGHHAIKGTHMVNGSQYPTNWGLSNTVTAPEPMAAGSHMVNGNYLANGSHVVGSQYPTSWSMSNTSVAIEPIAAVSHVVNGNHMVNGNHLVNGSQVINENHLVNGGQIASGSQMGNGIQMVNENRFPTNWDLSNTAAVPEPMASGGQTVNGIQMVNENQYPMNWNLLSTSAAPETMATGTQMINGGQMVNVSQMNWSNPPVSMSAENASTMAIPTSVVASLEGNTQSMAMDGAMQEQHQVFNNQTSQNGGLFSLQSSTLNGQTWQLSDILNMSIINNGIGVNSSSGAAAELPQRIQNLAPMSNANINVQNGSVAHSHLPTTMGAPNMAAAANGLQNAHSGTPFSQLMAENQGSGPTGFGMMDMRLGLYPSPHTSPLQALLAGPSFVELSQEEALFQYRLDNGLFTNLVG</sequence>
<dbReference type="STRING" id="490622.A0A395NS08"/>
<reference evidence="1 2" key="1">
    <citation type="journal article" date="2018" name="PLoS Pathog.">
        <title>Evolution of structural diversity of trichothecenes, a family of toxins produced by plant pathogenic and entomopathogenic fungi.</title>
        <authorList>
            <person name="Proctor R.H."/>
            <person name="McCormick S.P."/>
            <person name="Kim H.S."/>
            <person name="Cardoza R.E."/>
            <person name="Stanley A.M."/>
            <person name="Lindo L."/>
            <person name="Kelly A."/>
            <person name="Brown D.W."/>
            <person name="Lee T."/>
            <person name="Vaughan M.M."/>
            <person name="Alexander N.J."/>
            <person name="Busman M."/>
            <person name="Gutierrez S."/>
        </authorList>
    </citation>
    <scope>NUCLEOTIDE SEQUENCE [LARGE SCALE GENOMIC DNA]</scope>
    <source>
        <strain evidence="1 2">IBT 40837</strain>
    </source>
</reference>
<dbReference type="EMBL" id="PXOA01000196">
    <property type="protein sequence ID" value="RFU78725.1"/>
    <property type="molecule type" value="Genomic_DNA"/>
</dbReference>